<keyword evidence="4 10" id="KW-1003">Cell membrane</keyword>
<evidence type="ECO:0000256" key="9">
    <source>
        <dbReference type="ARBA" id="ARBA00023136"/>
    </source>
</evidence>
<evidence type="ECO:0000256" key="7">
    <source>
        <dbReference type="ARBA" id="ARBA00022927"/>
    </source>
</evidence>
<dbReference type="InterPro" id="IPR049179">
    <property type="entry name" value="T2SSK_SAM-like_2nd"/>
</dbReference>
<reference evidence="13 14" key="1">
    <citation type="submission" date="2020-01" db="EMBL/GenBank/DDBJ databases">
        <title>Sphingomonas sp. C33 whole genome sequece.</title>
        <authorList>
            <person name="Park C."/>
        </authorList>
    </citation>
    <scope>NUCLEOTIDE SEQUENCE [LARGE SCALE GENOMIC DNA]</scope>
    <source>
        <strain evidence="13 14">C33</strain>
    </source>
</reference>
<keyword evidence="8" id="KW-1133">Transmembrane helix</keyword>
<comment type="similarity">
    <text evidence="2 10">Belongs to the GSP K family.</text>
</comment>
<keyword evidence="5 10" id="KW-0997">Cell inner membrane</keyword>
<comment type="subcellular location">
    <subcellularLocation>
        <location evidence="1 10">Cell inner membrane</location>
    </subcellularLocation>
</comment>
<dbReference type="Proteomes" id="UP000464468">
    <property type="component" value="Chromosome"/>
</dbReference>
<evidence type="ECO:0000256" key="6">
    <source>
        <dbReference type="ARBA" id="ARBA00022692"/>
    </source>
</evidence>
<dbReference type="InterPro" id="IPR049031">
    <property type="entry name" value="T2SSK_SAM-like_1st"/>
</dbReference>
<dbReference type="Gene3D" id="1.10.40.60">
    <property type="entry name" value="EpsJ-like"/>
    <property type="match status" value="2"/>
</dbReference>
<evidence type="ECO:0000256" key="2">
    <source>
        <dbReference type="ARBA" id="ARBA00007246"/>
    </source>
</evidence>
<feature type="domain" description="T2SS protein K second SAM-like" evidence="11">
    <location>
        <begin position="223"/>
        <end position="277"/>
    </location>
</feature>
<evidence type="ECO:0000256" key="8">
    <source>
        <dbReference type="ARBA" id="ARBA00022989"/>
    </source>
</evidence>
<evidence type="ECO:0000259" key="11">
    <source>
        <dbReference type="Pfam" id="PF03934"/>
    </source>
</evidence>
<dbReference type="InterPro" id="IPR005628">
    <property type="entry name" value="GspK"/>
</dbReference>
<evidence type="ECO:0000313" key="13">
    <source>
        <dbReference type="EMBL" id="QHL91882.1"/>
    </source>
</evidence>
<dbReference type="KEGG" id="schy:GVO57_08500"/>
<gene>
    <name evidence="13" type="primary">gspK</name>
    <name evidence="13" type="ORF">GVO57_08500</name>
</gene>
<evidence type="ECO:0000256" key="3">
    <source>
        <dbReference type="ARBA" id="ARBA00022448"/>
    </source>
</evidence>
<organism evidence="13 14">
    <name type="scientific">Sphingomonas changnyeongensis</name>
    <dbReference type="NCBI Taxonomy" id="2698679"/>
    <lineage>
        <taxon>Bacteria</taxon>
        <taxon>Pseudomonadati</taxon>
        <taxon>Pseudomonadota</taxon>
        <taxon>Alphaproteobacteria</taxon>
        <taxon>Sphingomonadales</taxon>
        <taxon>Sphingomonadaceae</taxon>
        <taxon>Sphingomonas</taxon>
    </lineage>
</organism>
<dbReference type="NCBIfam" id="NF037980">
    <property type="entry name" value="T2SS_GspK"/>
    <property type="match status" value="1"/>
</dbReference>
<dbReference type="PANTHER" id="PTHR38831">
    <property type="entry name" value="TYPE II SECRETION SYSTEM PROTEIN K"/>
    <property type="match status" value="1"/>
</dbReference>
<evidence type="ECO:0000256" key="4">
    <source>
        <dbReference type="ARBA" id="ARBA00022475"/>
    </source>
</evidence>
<evidence type="ECO:0000256" key="5">
    <source>
        <dbReference type="ARBA" id="ARBA00022519"/>
    </source>
</evidence>
<keyword evidence="6" id="KW-0812">Transmembrane</keyword>
<evidence type="ECO:0000313" key="14">
    <source>
        <dbReference type="Proteomes" id="UP000464468"/>
    </source>
</evidence>
<feature type="domain" description="T2SS protein K first SAM-like" evidence="12">
    <location>
        <begin position="104"/>
        <end position="216"/>
    </location>
</feature>
<protein>
    <recommendedName>
        <fullName evidence="10">Type II secretion system protein K</fullName>
    </recommendedName>
</protein>
<dbReference type="PANTHER" id="PTHR38831:SF1">
    <property type="entry name" value="TYPE II SECRETION SYSTEM PROTEIN K-RELATED"/>
    <property type="match status" value="1"/>
</dbReference>
<accession>A0A7Z2NY22</accession>
<dbReference type="GO" id="GO:0009306">
    <property type="term" value="P:protein secretion"/>
    <property type="evidence" value="ECO:0007669"/>
    <property type="project" value="InterPro"/>
</dbReference>
<proteinExistence type="inferred from homology"/>
<dbReference type="Pfam" id="PF03934">
    <property type="entry name" value="T2SSK"/>
    <property type="match status" value="1"/>
</dbReference>
<dbReference type="GO" id="GO:0005886">
    <property type="term" value="C:plasma membrane"/>
    <property type="evidence" value="ECO:0007669"/>
    <property type="project" value="UniProtKB-SubCell"/>
</dbReference>
<sequence>MIRIRAHERGAALLAVLMLVAIMAGLAAMALDRLRLATRIAANGAGIEQARFLALAAEQVAVARIAALRRAAGERADPGGWQGRRVGLPLPAGLAAARLSDGGNCFNLNSVVSGATTGPDIRFVTRPTGLAQFVALMEGLGIGAAEARRAGDALADWIDTDDYPRAMGAEDAAYRALPVPHLTAGTVLADPSELAAIAGIGPALYQRLKPWVCTLPVTDLSPINVNTLTPEQVPLLTMLSPEQIPPARARALIARRPAGGWESVAAFWNDAGRLGAEAPADVQAQPRVQTRWFALDVEVAVGGADFAERALIDAGANPARIVARRWGDGQ</sequence>
<dbReference type="Gene3D" id="3.30.1300.30">
    <property type="entry name" value="GSPII I/J protein-like"/>
    <property type="match status" value="1"/>
</dbReference>
<evidence type="ECO:0000259" key="12">
    <source>
        <dbReference type="Pfam" id="PF21687"/>
    </source>
</evidence>
<dbReference type="Pfam" id="PF21687">
    <property type="entry name" value="T2SSK_1st"/>
    <property type="match status" value="1"/>
</dbReference>
<dbReference type="PIRSF" id="PIRSF002786">
    <property type="entry name" value="XcpX"/>
    <property type="match status" value="1"/>
</dbReference>
<dbReference type="SUPFAM" id="SSF54523">
    <property type="entry name" value="Pili subunits"/>
    <property type="match status" value="1"/>
</dbReference>
<evidence type="ECO:0000256" key="1">
    <source>
        <dbReference type="ARBA" id="ARBA00004533"/>
    </source>
</evidence>
<evidence type="ECO:0000256" key="10">
    <source>
        <dbReference type="PIRNR" id="PIRNR002786"/>
    </source>
</evidence>
<keyword evidence="9 10" id="KW-0472">Membrane</keyword>
<dbReference type="SUPFAM" id="SSF158544">
    <property type="entry name" value="GspK insert domain-like"/>
    <property type="match status" value="2"/>
</dbReference>
<dbReference type="InterPro" id="IPR038072">
    <property type="entry name" value="GspK_central_sf"/>
</dbReference>
<dbReference type="InterPro" id="IPR045584">
    <property type="entry name" value="Pilin-like"/>
</dbReference>
<dbReference type="EMBL" id="CP047895">
    <property type="protein sequence ID" value="QHL91882.1"/>
    <property type="molecule type" value="Genomic_DNA"/>
</dbReference>
<keyword evidence="3 10" id="KW-0813">Transport</keyword>
<name>A0A7Z2NY22_9SPHN</name>
<dbReference type="AlphaFoldDB" id="A0A7Z2NY22"/>
<keyword evidence="7" id="KW-0653">Protein transport</keyword>
<keyword evidence="14" id="KW-1185">Reference proteome</keyword>